<comment type="similarity">
    <text evidence="1">Belongs to the LysR transcriptional regulatory family.</text>
</comment>
<dbReference type="EMBL" id="CP008884">
    <property type="protein sequence ID" value="AIF48691.1"/>
    <property type="molecule type" value="Genomic_DNA"/>
</dbReference>
<dbReference type="Pfam" id="PF00126">
    <property type="entry name" value="HTH_1"/>
    <property type="match status" value="1"/>
</dbReference>
<evidence type="ECO:0000256" key="2">
    <source>
        <dbReference type="ARBA" id="ARBA00023015"/>
    </source>
</evidence>
<dbReference type="InterPro" id="IPR005119">
    <property type="entry name" value="LysR_subst-bd"/>
</dbReference>
<reference evidence="6 7" key="1">
    <citation type="submission" date="2014-07" db="EMBL/GenBank/DDBJ databases">
        <title>Complete Genome Sequence of Dyella japonica Strain A8 Isolated from Malaysian Tropical Soil.</title>
        <authorList>
            <person name="Hui R.K.H."/>
            <person name="Chen J.-W."/>
            <person name="Chan K.-G."/>
            <person name="Leung F.C.C."/>
        </authorList>
    </citation>
    <scope>NUCLEOTIDE SEQUENCE [LARGE SCALE GENOMIC DNA]</scope>
    <source>
        <strain evidence="6 7">A8</strain>
    </source>
</reference>
<accession>A0A075K376</accession>
<keyword evidence="3" id="KW-0238">DNA-binding</keyword>
<dbReference type="InterPro" id="IPR036390">
    <property type="entry name" value="WH_DNA-bd_sf"/>
</dbReference>
<dbReference type="GO" id="GO:0003700">
    <property type="term" value="F:DNA-binding transcription factor activity"/>
    <property type="evidence" value="ECO:0007669"/>
    <property type="project" value="InterPro"/>
</dbReference>
<proteinExistence type="inferred from homology"/>
<dbReference type="Gene3D" id="3.40.190.290">
    <property type="match status" value="1"/>
</dbReference>
<dbReference type="GO" id="GO:0043565">
    <property type="term" value="F:sequence-specific DNA binding"/>
    <property type="evidence" value="ECO:0007669"/>
    <property type="project" value="TreeGrafter"/>
</dbReference>
<dbReference type="FunFam" id="1.10.10.10:FF:000001">
    <property type="entry name" value="LysR family transcriptional regulator"/>
    <property type="match status" value="1"/>
</dbReference>
<dbReference type="InterPro" id="IPR036388">
    <property type="entry name" value="WH-like_DNA-bd_sf"/>
</dbReference>
<dbReference type="Proteomes" id="UP000027987">
    <property type="component" value="Chromosome"/>
</dbReference>
<dbReference type="SUPFAM" id="SSF46785">
    <property type="entry name" value="Winged helix' DNA-binding domain"/>
    <property type="match status" value="1"/>
</dbReference>
<dbReference type="InterPro" id="IPR000847">
    <property type="entry name" value="LysR_HTH_N"/>
</dbReference>
<keyword evidence="2" id="KW-0805">Transcription regulation</keyword>
<evidence type="ECO:0000256" key="3">
    <source>
        <dbReference type="ARBA" id="ARBA00023125"/>
    </source>
</evidence>
<dbReference type="PANTHER" id="PTHR30537:SF5">
    <property type="entry name" value="HTH-TYPE TRANSCRIPTIONAL ACTIVATOR TTDR-RELATED"/>
    <property type="match status" value="1"/>
</dbReference>
<dbReference type="GO" id="GO:0006351">
    <property type="term" value="P:DNA-templated transcription"/>
    <property type="evidence" value="ECO:0007669"/>
    <property type="project" value="TreeGrafter"/>
</dbReference>
<name>A0A075K376_9GAMM</name>
<sequence length="323" mass="34799">MDRIDAMKVFVAALDEGSLAGASRRTGRSAAAVSRAIAFLEAHVGVPLLHRTTRSIKLSEAGERYAAACRKVLAELDEADRQAAGERSVPRGTLTISATVFSGVEILRPLVDAFMDEYPTVNVRLHLLERPVNLVEEGMDLALRITHLADSTLVAHRVGEVRRVVVASPRYLATHPQIAEPADLGKQQIIAMAHMGMDSWSFPPLEGSSVSRSVSFTPRLAVNNIRAAVESAVEGHGVVRLFSYHVAPEIRQGKLKVLLAGDEPAPVPVNIVSPYGRLSVPKVRAFVDFALPRLRTRFASLAKDAGYTGGTPIKPPRGRVSAG</sequence>
<dbReference type="Gene3D" id="1.10.10.10">
    <property type="entry name" value="Winged helix-like DNA-binding domain superfamily/Winged helix DNA-binding domain"/>
    <property type="match status" value="1"/>
</dbReference>
<dbReference type="AlphaFoldDB" id="A0A075K376"/>
<organism evidence="6 7">
    <name type="scientific">Dyella japonica A8</name>
    <dbReference type="NCBI Taxonomy" id="1217721"/>
    <lineage>
        <taxon>Bacteria</taxon>
        <taxon>Pseudomonadati</taxon>
        <taxon>Pseudomonadota</taxon>
        <taxon>Gammaproteobacteria</taxon>
        <taxon>Lysobacterales</taxon>
        <taxon>Rhodanobacteraceae</taxon>
        <taxon>Dyella</taxon>
    </lineage>
</organism>
<evidence type="ECO:0000259" key="5">
    <source>
        <dbReference type="PROSITE" id="PS50931"/>
    </source>
</evidence>
<gene>
    <name evidence="6" type="ORF">HY57_16325</name>
</gene>
<dbReference type="HOGENOM" id="CLU_039613_16_3_6"/>
<dbReference type="RefSeq" id="WP_019465429.1">
    <property type="nucleotide sequence ID" value="NZ_ALOY01000156.1"/>
</dbReference>
<dbReference type="OrthoDB" id="9810065at2"/>
<dbReference type="KEGG" id="dja:HY57_16325"/>
<dbReference type="InterPro" id="IPR058163">
    <property type="entry name" value="LysR-type_TF_proteobact-type"/>
</dbReference>
<dbReference type="PANTHER" id="PTHR30537">
    <property type="entry name" value="HTH-TYPE TRANSCRIPTIONAL REGULATOR"/>
    <property type="match status" value="1"/>
</dbReference>
<dbReference type="Pfam" id="PF03466">
    <property type="entry name" value="LysR_substrate"/>
    <property type="match status" value="1"/>
</dbReference>
<feature type="domain" description="HTH lysR-type" evidence="5">
    <location>
        <begin position="1"/>
        <end position="59"/>
    </location>
</feature>
<dbReference type="PATRIC" id="fig|1217721.7.peg.3349"/>
<dbReference type="PROSITE" id="PS50931">
    <property type="entry name" value="HTH_LYSR"/>
    <property type="match status" value="1"/>
</dbReference>
<evidence type="ECO:0000256" key="4">
    <source>
        <dbReference type="ARBA" id="ARBA00023163"/>
    </source>
</evidence>
<keyword evidence="4" id="KW-0804">Transcription</keyword>
<evidence type="ECO:0000256" key="1">
    <source>
        <dbReference type="ARBA" id="ARBA00009437"/>
    </source>
</evidence>
<evidence type="ECO:0000313" key="7">
    <source>
        <dbReference type="Proteomes" id="UP000027987"/>
    </source>
</evidence>
<evidence type="ECO:0000313" key="6">
    <source>
        <dbReference type="EMBL" id="AIF48691.1"/>
    </source>
</evidence>
<dbReference type="STRING" id="1217721.HY57_16325"/>
<dbReference type="SUPFAM" id="SSF53850">
    <property type="entry name" value="Periplasmic binding protein-like II"/>
    <property type="match status" value="1"/>
</dbReference>
<protein>
    <submittedName>
        <fullName evidence="6">LysR family transcriptional regulator</fullName>
    </submittedName>
</protein>
<keyword evidence="7" id="KW-1185">Reference proteome</keyword>